<dbReference type="PANTHER" id="PTHR43162">
    <property type="match status" value="1"/>
</dbReference>
<dbReference type="InterPro" id="IPR016040">
    <property type="entry name" value="NAD(P)-bd_dom"/>
</dbReference>
<dbReference type="InterPro" id="IPR036291">
    <property type="entry name" value="NAD(P)-bd_dom_sf"/>
</dbReference>
<dbReference type="SUPFAM" id="SSF51735">
    <property type="entry name" value="NAD(P)-binding Rossmann-fold domains"/>
    <property type="match status" value="1"/>
</dbReference>
<keyword evidence="3" id="KW-1185">Reference proteome</keyword>
<proteinExistence type="predicted"/>
<organism evidence="2 3">
    <name type="scientific">Nocardia goodfellowii</name>
    <dbReference type="NCBI Taxonomy" id="882446"/>
    <lineage>
        <taxon>Bacteria</taxon>
        <taxon>Bacillati</taxon>
        <taxon>Actinomycetota</taxon>
        <taxon>Actinomycetes</taxon>
        <taxon>Mycobacteriales</taxon>
        <taxon>Nocardiaceae</taxon>
        <taxon>Nocardia</taxon>
    </lineage>
</organism>
<dbReference type="EMBL" id="JAGGMR010000001">
    <property type="protein sequence ID" value="MBP2192246.1"/>
    <property type="molecule type" value="Genomic_DNA"/>
</dbReference>
<evidence type="ECO:0000313" key="2">
    <source>
        <dbReference type="EMBL" id="MBP2192246.1"/>
    </source>
</evidence>
<name>A0ABS4QKL9_9NOCA</name>
<dbReference type="PANTHER" id="PTHR43162:SF1">
    <property type="entry name" value="PRESTALK A DIFFERENTIATION PROTEIN A"/>
    <property type="match status" value="1"/>
</dbReference>
<dbReference type="Gene3D" id="3.40.50.720">
    <property type="entry name" value="NAD(P)-binding Rossmann-like Domain"/>
    <property type="match status" value="1"/>
</dbReference>
<evidence type="ECO:0000313" key="3">
    <source>
        <dbReference type="Proteomes" id="UP001519325"/>
    </source>
</evidence>
<evidence type="ECO:0000259" key="1">
    <source>
        <dbReference type="Pfam" id="PF13460"/>
    </source>
</evidence>
<dbReference type="Proteomes" id="UP001519325">
    <property type="component" value="Unassembled WGS sequence"/>
</dbReference>
<reference evidence="2 3" key="1">
    <citation type="submission" date="2021-03" db="EMBL/GenBank/DDBJ databases">
        <title>Sequencing the genomes of 1000 actinobacteria strains.</title>
        <authorList>
            <person name="Klenk H.-P."/>
        </authorList>
    </citation>
    <scope>NUCLEOTIDE SEQUENCE [LARGE SCALE GENOMIC DNA]</scope>
    <source>
        <strain evidence="2 3">DSM 45516</strain>
    </source>
</reference>
<protein>
    <submittedName>
        <fullName evidence="2">Uncharacterized protein YbjT (DUF2867 family)</fullName>
    </submittedName>
</protein>
<gene>
    <name evidence="2" type="ORF">BJ987_005147</name>
</gene>
<comment type="caution">
    <text evidence="2">The sequence shown here is derived from an EMBL/GenBank/DDBJ whole genome shotgun (WGS) entry which is preliminary data.</text>
</comment>
<dbReference type="InterPro" id="IPR051604">
    <property type="entry name" value="Ergot_Alk_Oxidoreductase"/>
</dbReference>
<sequence length="250" mass="26891">MSREPSTAGFPADADVVAADLERPETLPAALDGAQRVFLYAKPDGIDGFVAAAESAGVRHVVLLSSGAVTHSEPERNPIAVMHAVVESALEKSELAWTFIRPGMFATNALWWWQRSIREEGVVRLPYPHARTAPVHEKDLAALAVTALTVPGHEGQAYAVPGPQALTLREQVRQIGAAIGREIGIREISVEQARSELRNTMPPFAIDAVLGAWEAGAADEPEVSTIVEQVTGRPSHTFAQWAADHAADFR</sequence>
<dbReference type="Pfam" id="PF13460">
    <property type="entry name" value="NAD_binding_10"/>
    <property type="match status" value="1"/>
</dbReference>
<feature type="domain" description="NAD(P)-binding" evidence="1">
    <location>
        <begin position="3"/>
        <end position="149"/>
    </location>
</feature>
<accession>A0ABS4QKL9</accession>